<keyword evidence="8" id="KW-0653">Protein transport</keyword>
<evidence type="ECO:0000256" key="4">
    <source>
        <dbReference type="ARBA" id="ARBA00022448"/>
    </source>
</evidence>
<proteinExistence type="inferred from homology"/>
<protein>
    <recommendedName>
        <fullName evidence="3">Flagellar FliJ protein</fullName>
    </recommendedName>
</protein>
<dbReference type="Gene3D" id="1.10.287.1700">
    <property type="match status" value="1"/>
</dbReference>
<keyword evidence="12" id="KW-1185">Reference proteome</keyword>
<gene>
    <name evidence="11" type="primary">fliJ</name>
    <name evidence="11" type="ORF">RM552_03005</name>
</gene>
<keyword evidence="9" id="KW-0472">Membrane</keyword>
<evidence type="ECO:0000256" key="7">
    <source>
        <dbReference type="ARBA" id="ARBA00022795"/>
    </source>
</evidence>
<evidence type="ECO:0000313" key="11">
    <source>
        <dbReference type="EMBL" id="MDT0593813.1"/>
    </source>
</evidence>
<comment type="caution">
    <text evidence="11">The sequence shown here is derived from an EMBL/GenBank/DDBJ whole genome shotgun (WGS) entry which is preliminary data.</text>
</comment>
<dbReference type="PANTHER" id="PTHR38786:SF1">
    <property type="entry name" value="FLAGELLAR FLIJ PROTEIN"/>
    <property type="match status" value="1"/>
</dbReference>
<evidence type="ECO:0000256" key="9">
    <source>
        <dbReference type="ARBA" id="ARBA00023136"/>
    </source>
</evidence>
<evidence type="ECO:0000256" key="5">
    <source>
        <dbReference type="ARBA" id="ARBA00022475"/>
    </source>
</evidence>
<sequence>MSKLRQLNLVLDLALKKEQNCAMLYQQANMHLQQNQIKLSGLERYRLDYLHGIRQKAHQGVDAQSMNQHHQFVGKLDKACEQQIQLINNAVLVKAQRKQQWLLQQQKSKAIKSLILSKQKKAIALENRQEQKMFDELAAQHAFKKTSLHR</sequence>
<keyword evidence="11" id="KW-0969">Cilium</keyword>
<name>A0ABU2ZP37_9ALTE</name>
<accession>A0ABU2ZP37</accession>
<keyword evidence="6" id="KW-0145">Chemotaxis</keyword>
<evidence type="ECO:0000256" key="1">
    <source>
        <dbReference type="ARBA" id="ARBA00004413"/>
    </source>
</evidence>
<dbReference type="RefSeq" id="WP_311367308.1">
    <property type="nucleotide sequence ID" value="NZ_JAVRHX010000001.1"/>
</dbReference>
<dbReference type="Pfam" id="PF02050">
    <property type="entry name" value="FliJ"/>
    <property type="match status" value="1"/>
</dbReference>
<evidence type="ECO:0000256" key="10">
    <source>
        <dbReference type="ARBA" id="ARBA00023225"/>
    </source>
</evidence>
<keyword evidence="7" id="KW-1005">Bacterial flagellum biogenesis</keyword>
<keyword evidence="4" id="KW-0813">Transport</keyword>
<keyword evidence="10" id="KW-1006">Bacterial flagellum protein export</keyword>
<evidence type="ECO:0000313" key="12">
    <source>
        <dbReference type="Proteomes" id="UP001253545"/>
    </source>
</evidence>
<evidence type="ECO:0000256" key="8">
    <source>
        <dbReference type="ARBA" id="ARBA00022927"/>
    </source>
</evidence>
<dbReference type="InterPro" id="IPR052570">
    <property type="entry name" value="FliJ"/>
</dbReference>
<dbReference type="EMBL" id="JAVRHX010000001">
    <property type="protein sequence ID" value="MDT0593813.1"/>
    <property type="molecule type" value="Genomic_DNA"/>
</dbReference>
<organism evidence="11 12">
    <name type="scientific">Glaciecola petra</name>
    <dbReference type="NCBI Taxonomy" id="3075602"/>
    <lineage>
        <taxon>Bacteria</taxon>
        <taxon>Pseudomonadati</taxon>
        <taxon>Pseudomonadota</taxon>
        <taxon>Gammaproteobacteria</taxon>
        <taxon>Alteromonadales</taxon>
        <taxon>Alteromonadaceae</taxon>
        <taxon>Glaciecola</taxon>
    </lineage>
</organism>
<dbReference type="Proteomes" id="UP001253545">
    <property type="component" value="Unassembled WGS sequence"/>
</dbReference>
<dbReference type="InterPro" id="IPR012823">
    <property type="entry name" value="Flagell_FliJ"/>
</dbReference>
<dbReference type="PANTHER" id="PTHR38786">
    <property type="entry name" value="FLAGELLAR FLIJ PROTEIN"/>
    <property type="match status" value="1"/>
</dbReference>
<evidence type="ECO:0000256" key="2">
    <source>
        <dbReference type="ARBA" id="ARBA00010004"/>
    </source>
</evidence>
<dbReference type="InterPro" id="IPR053716">
    <property type="entry name" value="Flag_assembly_chemotaxis_eff"/>
</dbReference>
<evidence type="ECO:0000256" key="6">
    <source>
        <dbReference type="ARBA" id="ARBA00022500"/>
    </source>
</evidence>
<evidence type="ECO:0000256" key="3">
    <source>
        <dbReference type="ARBA" id="ARBA00020392"/>
    </source>
</evidence>
<comment type="subcellular location">
    <subcellularLocation>
        <location evidence="1">Cell membrane</location>
        <topology evidence="1">Peripheral membrane protein</topology>
        <orientation evidence="1">Cytoplasmic side</orientation>
    </subcellularLocation>
</comment>
<keyword evidence="11" id="KW-0966">Cell projection</keyword>
<keyword evidence="11" id="KW-0282">Flagellum</keyword>
<keyword evidence="5" id="KW-1003">Cell membrane</keyword>
<reference evidence="11 12" key="1">
    <citation type="submission" date="2023-09" db="EMBL/GenBank/DDBJ databases">
        <authorList>
            <person name="Rey-Velasco X."/>
        </authorList>
    </citation>
    <scope>NUCLEOTIDE SEQUENCE [LARGE SCALE GENOMIC DNA]</scope>
    <source>
        <strain evidence="11 12">P117</strain>
    </source>
</reference>
<comment type="similarity">
    <text evidence="2">Belongs to the FliJ family.</text>
</comment>
<dbReference type="NCBIfam" id="TIGR02473">
    <property type="entry name" value="flagell_FliJ"/>
    <property type="match status" value="1"/>
</dbReference>